<feature type="signal peptide" evidence="1">
    <location>
        <begin position="1"/>
        <end position="29"/>
    </location>
</feature>
<proteinExistence type="predicted"/>
<feature type="domain" description="Glycine-zipper-containing OmpA-like membrane" evidence="2">
    <location>
        <begin position="37"/>
        <end position="73"/>
    </location>
</feature>
<accession>A0ABU7G4G8</accession>
<evidence type="ECO:0000313" key="3">
    <source>
        <dbReference type="EMBL" id="MEE1674228.1"/>
    </source>
</evidence>
<keyword evidence="1" id="KW-0732">Signal</keyword>
<protein>
    <recommendedName>
        <fullName evidence="2">Glycine-zipper-containing OmpA-like membrane domain-containing protein</fullName>
    </recommendedName>
</protein>
<evidence type="ECO:0000313" key="4">
    <source>
        <dbReference type="Proteomes" id="UP001310248"/>
    </source>
</evidence>
<dbReference type="Proteomes" id="UP001310248">
    <property type="component" value="Unassembled WGS sequence"/>
</dbReference>
<organism evidence="3 4">
    <name type="scientific">Agarivorans aestuarii</name>
    <dbReference type="NCBI Taxonomy" id="1563703"/>
    <lineage>
        <taxon>Bacteria</taxon>
        <taxon>Pseudomonadati</taxon>
        <taxon>Pseudomonadota</taxon>
        <taxon>Gammaproteobacteria</taxon>
        <taxon>Alteromonadales</taxon>
        <taxon>Alteromonadaceae</taxon>
        <taxon>Agarivorans</taxon>
    </lineage>
</organism>
<evidence type="ECO:0000256" key="1">
    <source>
        <dbReference type="SAM" id="SignalP"/>
    </source>
</evidence>
<dbReference type="InterPro" id="IPR025693">
    <property type="entry name" value="Gly-zipper_OmpA-like_dom"/>
</dbReference>
<comment type="caution">
    <text evidence="3">The sequence shown here is derived from an EMBL/GenBank/DDBJ whole genome shotgun (WGS) entry which is preliminary data.</text>
</comment>
<reference evidence="4" key="1">
    <citation type="submission" date="2023-07" db="EMBL/GenBank/DDBJ databases">
        <title>Draft genome sequence of Agarivorans aestuarii strain ZMCS4, a CAZymes producing bacteria isolated from the marine brown algae Clodostephus spongiosus.</title>
        <authorList>
            <person name="Lorente B."/>
            <person name="Cabral C."/>
            <person name="Frias J."/>
            <person name="Faria J."/>
            <person name="Toubarro D."/>
        </authorList>
    </citation>
    <scope>NUCLEOTIDE SEQUENCE [LARGE SCALE GENOMIC DNA]</scope>
    <source>
        <strain evidence="4">ZMCS4</strain>
    </source>
</reference>
<sequence length="112" mass="11455">MRKSKRPSQRGFVAIVIAVCAFSVGVVSANPCDGNVVTDAVDGAIVGGVAGAIVGNGSSGAAIGAGASVIAGAYDEEECARYERELLEDAVVEDAYQADLEDELDEELIYGE</sequence>
<keyword evidence="4" id="KW-1185">Reference proteome</keyword>
<dbReference type="Pfam" id="PF13436">
    <property type="entry name" value="Gly-zipper_OmpA"/>
    <property type="match status" value="1"/>
</dbReference>
<dbReference type="RefSeq" id="WP_329775386.1">
    <property type="nucleotide sequence ID" value="NZ_JAYDYW010000007.1"/>
</dbReference>
<name>A0ABU7G4G8_9ALTE</name>
<gene>
    <name evidence="3" type="ORF">SNR37_003664</name>
</gene>
<feature type="chain" id="PRO_5046906026" description="Glycine-zipper-containing OmpA-like membrane domain-containing protein" evidence="1">
    <location>
        <begin position="30"/>
        <end position="112"/>
    </location>
</feature>
<evidence type="ECO:0000259" key="2">
    <source>
        <dbReference type="Pfam" id="PF13436"/>
    </source>
</evidence>
<dbReference type="EMBL" id="JAYDYW010000007">
    <property type="protein sequence ID" value="MEE1674228.1"/>
    <property type="molecule type" value="Genomic_DNA"/>
</dbReference>